<evidence type="ECO:0000313" key="1">
    <source>
        <dbReference type="EMBL" id="PLR25406.1"/>
    </source>
</evidence>
<dbReference type="Proteomes" id="UP000234296">
    <property type="component" value="Unassembled WGS sequence"/>
</dbReference>
<name>A0ABX4SVA6_9GAMM</name>
<keyword evidence="2" id="KW-1185">Reference proteome</keyword>
<reference evidence="2" key="1">
    <citation type="submission" date="2017-12" db="EMBL/GenBank/DDBJ databases">
        <title>The genome sequence of Pantoea sp. 596.</title>
        <authorList>
            <person name="Gao J."/>
            <person name="Mao X."/>
            <person name="Sun J."/>
        </authorList>
    </citation>
    <scope>NUCLEOTIDE SEQUENCE [LARGE SCALE GENOMIC DNA]</scope>
    <source>
        <strain evidence="2">596</strain>
    </source>
</reference>
<organism evidence="1 2">
    <name type="scientific">Pantoea endophytica</name>
    <dbReference type="NCBI Taxonomy" id="92488"/>
    <lineage>
        <taxon>Bacteria</taxon>
        <taxon>Pseudomonadati</taxon>
        <taxon>Pseudomonadota</taxon>
        <taxon>Gammaproteobacteria</taxon>
        <taxon>Enterobacterales</taxon>
        <taxon>Erwiniaceae</taxon>
        <taxon>Pantoea</taxon>
    </lineage>
</organism>
<proteinExistence type="predicted"/>
<accession>A0ABX4SVA6</accession>
<evidence type="ECO:0000313" key="2">
    <source>
        <dbReference type="Proteomes" id="UP000234296"/>
    </source>
</evidence>
<dbReference type="EMBL" id="PJRT01000007">
    <property type="protein sequence ID" value="PLR25406.1"/>
    <property type="molecule type" value="Genomic_DNA"/>
</dbReference>
<gene>
    <name evidence="1" type="ORF">PZBJ_07340</name>
</gene>
<protein>
    <submittedName>
        <fullName evidence="1">Uncharacterized protein</fullName>
    </submittedName>
</protein>
<comment type="caution">
    <text evidence="1">The sequence shown here is derived from an EMBL/GenBank/DDBJ whole genome shotgun (WGS) entry which is preliminary data.</text>
</comment>
<sequence length="63" mass="7173">MPTRFIREKKEIAFGEVNVGFTWRVTNKPKVIVFTNQIKLLLPGADIAGKAKTEPLRARFESN</sequence>